<feature type="transmembrane region" description="Helical" evidence="8">
    <location>
        <begin position="703"/>
        <end position="721"/>
    </location>
</feature>
<keyword evidence="4" id="KW-0547">Nucleotide-binding</keyword>
<dbReference type="PANTHER" id="PTHR48041">
    <property type="entry name" value="ABC TRANSPORTER G FAMILY MEMBER 28"/>
    <property type="match status" value="1"/>
</dbReference>
<dbReference type="CDD" id="cd03213">
    <property type="entry name" value="ABCG_EPDR"/>
    <property type="match status" value="1"/>
</dbReference>
<dbReference type="InterPro" id="IPR003593">
    <property type="entry name" value="AAA+_ATPase"/>
</dbReference>
<dbReference type="InterPro" id="IPR003439">
    <property type="entry name" value="ABC_transporter-like_ATP-bd"/>
</dbReference>
<dbReference type="InterPro" id="IPR017871">
    <property type="entry name" value="ABC_transporter-like_CS"/>
</dbReference>
<dbReference type="EMBL" id="CAIX01000015">
    <property type="protein sequence ID" value="CCI41140.1"/>
    <property type="molecule type" value="Genomic_DNA"/>
</dbReference>
<protein>
    <recommendedName>
        <fullName evidence="10">ABC transporter domain-containing protein</fullName>
    </recommendedName>
</protein>
<feature type="transmembrane region" description="Helical" evidence="8">
    <location>
        <begin position="652"/>
        <end position="672"/>
    </location>
</feature>
<dbReference type="Proteomes" id="UP000053237">
    <property type="component" value="Unassembled WGS sequence"/>
</dbReference>
<dbReference type="PROSITE" id="PS50893">
    <property type="entry name" value="ABC_TRANSPORTER_2"/>
    <property type="match status" value="1"/>
</dbReference>
<organism evidence="11 12">
    <name type="scientific">Albugo candida</name>
    <dbReference type="NCBI Taxonomy" id="65357"/>
    <lineage>
        <taxon>Eukaryota</taxon>
        <taxon>Sar</taxon>
        <taxon>Stramenopiles</taxon>
        <taxon>Oomycota</taxon>
        <taxon>Peronosporomycetes</taxon>
        <taxon>Albuginales</taxon>
        <taxon>Albuginaceae</taxon>
        <taxon>Albugo</taxon>
    </lineage>
</organism>
<gene>
    <name evidence="11" type="ORF">BN9_019240</name>
</gene>
<dbReference type="GO" id="GO:0016887">
    <property type="term" value="F:ATP hydrolysis activity"/>
    <property type="evidence" value="ECO:0007669"/>
    <property type="project" value="InterPro"/>
</dbReference>
<reference evidence="11 12" key="1">
    <citation type="submission" date="2012-05" db="EMBL/GenBank/DDBJ databases">
        <title>Recombination and specialization in a pathogen metapopulation.</title>
        <authorList>
            <person name="Gardiner A."/>
            <person name="Kemen E."/>
            <person name="Schultz-Larsen T."/>
            <person name="MacLean D."/>
            <person name="Van Oosterhout C."/>
            <person name="Jones J.D.G."/>
        </authorList>
    </citation>
    <scope>NUCLEOTIDE SEQUENCE [LARGE SCALE GENOMIC DNA]</scope>
    <source>
        <strain evidence="11 12">Ac Nc2</strain>
    </source>
</reference>
<sequence length="883" mass="98142">MRQWSWILILSALLLSFASFIDTFADCDPKYGFINASGACECNPGFQGWGCRMCTSTQSCQRNLHDERVECVQDLAYKNDHSVFRTYSCRLAPSIASLLSDGALAIQCNRTSANCSVAIYKVHETLAREHFIDCQLTGCAFTNGSADGICQRIQCCCGRACNSITRGIVDKLFNNKSVKMLVQGSHNLTLDIKDSPIPLQATCNASACEYPGSGGGGSGNEILKFWNRYKAFLIVSVLGIVCGIIFRCRYRCCSVVFSRTDRNDKRKYHQILQQEFLDNALRRDNVFSFHIVSCKAQLPSSTGSKTSEKTLLSNVSGRSSSGQMMGIVGPSGSGKTTLLNALAAVDTGATKVIGEIKLNGERVSRSYRKIAAYVHQDDSLFPMLTVLECIHYSAQLRLPAFLGSCTRQVLVSNIIQELQLDDVANCRIGSSRGIRGISGGERRRVSIGMELVTSPWLLFLDEPTSGLDSASANSVIQLLKTLASHGRIVIMSIHQPSSKSFLSFDQILVLAKGQALYQGHPHLAKPHFQSLGYEYPTDESIPDYILDVATVWSQSKVTQTPLTPINDFELSSETICRPFDWNSPNTIDAEILIENRLWLEFRVLFWRTGVNLLRERSLFQLHLFLSTALGLLGGLIFSHVTNDLAGFQNRSGAFYFILTFFGFSSMSSMDLFQQERPIFMRETGAMYYGAFAYFAAKACLDTVLLRVVPAFIFGLIFYWIMGLQASLYRFLPFLATVVLFNVASGSISILISVLTRSTGSANLLGTVVFLIMLLFGGFLLNSQTMPAEVAWIKHFSIFNYGFEILMTNELHRLIFNFNAPGYPTVPVYGDVFLRTLGMDYANIYYDFLTLGLLALGLQLLAFLFLLLQVPTPSRFHHMAHIMK</sequence>
<feature type="chain" id="PRO_5001529427" description="ABC transporter domain-containing protein" evidence="9">
    <location>
        <begin position="26"/>
        <end position="883"/>
    </location>
</feature>
<feature type="transmembrane region" description="Helical" evidence="8">
    <location>
        <begin position="733"/>
        <end position="754"/>
    </location>
</feature>
<dbReference type="OrthoDB" id="66620at2759"/>
<evidence type="ECO:0000256" key="8">
    <source>
        <dbReference type="SAM" id="Phobius"/>
    </source>
</evidence>
<feature type="transmembrane region" description="Helical" evidence="8">
    <location>
        <begin position="843"/>
        <end position="867"/>
    </location>
</feature>
<dbReference type="Pfam" id="PF01061">
    <property type="entry name" value="ABC2_membrane"/>
    <property type="match status" value="1"/>
</dbReference>
<keyword evidence="7 8" id="KW-0472">Membrane</keyword>
<evidence type="ECO:0000256" key="7">
    <source>
        <dbReference type="ARBA" id="ARBA00023136"/>
    </source>
</evidence>
<dbReference type="Pfam" id="PF00005">
    <property type="entry name" value="ABC_tran"/>
    <property type="match status" value="1"/>
</dbReference>
<dbReference type="SMART" id="SM00382">
    <property type="entry name" value="AAA"/>
    <property type="match status" value="1"/>
</dbReference>
<comment type="subcellular location">
    <subcellularLocation>
        <location evidence="1">Membrane</location>
        <topology evidence="1">Multi-pass membrane protein</topology>
    </subcellularLocation>
</comment>
<dbReference type="GO" id="GO:0016020">
    <property type="term" value="C:membrane"/>
    <property type="evidence" value="ECO:0007669"/>
    <property type="project" value="UniProtKB-SubCell"/>
</dbReference>
<evidence type="ECO:0000313" key="11">
    <source>
        <dbReference type="EMBL" id="CCI41140.1"/>
    </source>
</evidence>
<evidence type="ECO:0000256" key="5">
    <source>
        <dbReference type="ARBA" id="ARBA00022840"/>
    </source>
</evidence>
<dbReference type="AlphaFoldDB" id="A0A024G2Y9"/>
<evidence type="ECO:0000259" key="10">
    <source>
        <dbReference type="PROSITE" id="PS50893"/>
    </source>
</evidence>
<name>A0A024G2Y9_9STRA</name>
<evidence type="ECO:0000313" key="12">
    <source>
        <dbReference type="Proteomes" id="UP000053237"/>
    </source>
</evidence>
<feature type="transmembrane region" description="Helical" evidence="8">
    <location>
        <begin position="621"/>
        <end position="640"/>
    </location>
</feature>
<evidence type="ECO:0000256" key="1">
    <source>
        <dbReference type="ARBA" id="ARBA00004141"/>
    </source>
</evidence>
<evidence type="ECO:0000256" key="4">
    <source>
        <dbReference type="ARBA" id="ARBA00022741"/>
    </source>
</evidence>
<evidence type="ECO:0000256" key="6">
    <source>
        <dbReference type="ARBA" id="ARBA00022989"/>
    </source>
</evidence>
<dbReference type="InterPro" id="IPR013525">
    <property type="entry name" value="ABC2_TM"/>
</dbReference>
<dbReference type="InParanoid" id="A0A024G2Y9"/>
<feature type="domain" description="ABC transporter" evidence="10">
    <location>
        <begin position="281"/>
        <end position="537"/>
    </location>
</feature>
<keyword evidence="6 8" id="KW-1133">Transmembrane helix</keyword>
<dbReference type="Gene3D" id="3.40.50.300">
    <property type="entry name" value="P-loop containing nucleotide triphosphate hydrolases"/>
    <property type="match status" value="1"/>
</dbReference>
<keyword evidence="12" id="KW-1185">Reference proteome</keyword>
<evidence type="ECO:0000256" key="9">
    <source>
        <dbReference type="SAM" id="SignalP"/>
    </source>
</evidence>
<feature type="signal peptide" evidence="9">
    <location>
        <begin position="1"/>
        <end position="25"/>
    </location>
</feature>
<keyword evidence="2" id="KW-0813">Transport</keyword>
<keyword evidence="3 8" id="KW-0812">Transmembrane</keyword>
<dbReference type="STRING" id="65357.A0A024G2Y9"/>
<dbReference type="GO" id="GO:0005524">
    <property type="term" value="F:ATP binding"/>
    <property type="evidence" value="ECO:0007669"/>
    <property type="project" value="UniProtKB-KW"/>
</dbReference>
<proteinExistence type="predicted"/>
<evidence type="ECO:0000256" key="2">
    <source>
        <dbReference type="ARBA" id="ARBA00022448"/>
    </source>
</evidence>
<dbReference type="SUPFAM" id="SSF52540">
    <property type="entry name" value="P-loop containing nucleoside triphosphate hydrolases"/>
    <property type="match status" value="1"/>
</dbReference>
<dbReference type="GO" id="GO:0140359">
    <property type="term" value="F:ABC-type transporter activity"/>
    <property type="evidence" value="ECO:0007669"/>
    <property type="project" value="InterPro"/>
</dbReference>
<feature type="transmembrane region" description="Helical" evidence="8">
    <location>
        <begin position="761"/>
        <end position="780"/>
    </location>
</feature>
<dbReference type="InterPro" id="IPR027417">
    <property type="entry name" value="P-loop_NTPase"/>
</dbReference>
<dbReference type="PANTHER" id="PTHR48041:SF2">
    <property type="entry name" value="ATP-DEPENDENT PERMEASE-RELATED"/>
    <property type="match status" value="1"/>
</dbReference>
<dbReference type="InterPro" id="IPR050352">
    <property type="entry name" value="ABCG_transporters"/>
</dbReference>
<dbReference type="PROSITE" id="PS00211">
    <property type="entry name" value="ABC_TRANSPORTER_1"/>
    <property type="match status" value="1"/>
</dbReference>
<keyword evidence="5" id="KW-0067">ATP-binding</keyword>
<accession>A0A024G2Y9</accession>
<comment type="caution">
    <text evidence="11">The sequence shown here is derived from an EMBL/GenBank/DDBJ whole genome shotgun (WGS) entry which is preliminary data.</text>
</comment>
<keyword evidence="9" id="KW-0732">Signal</keyword>
<evidence type="ECO:0000256" key="3">
    <source>
        <dbReference type="ARBA" id="ARBA00022692"/>
    </source>
</evidence>